<organism evidence="1 2">
    <name type="scientific">Trichonephila inaurata madagascariensis</name>
    <dbReference type="NCBI Taxonomy" id="2747483"/>
    <lineage>
        <taxon>Eukaryota</taxon>
        <taxon>Metazoa</taxon>
        <taxon>Ecdysozoa</taxon>
        <taxon>Arthropoda</taxon>
        <taxon>Chelicerata</taxon>
        <taxon>Arachnida</taxon>
        <taxon>Araneae</taxon>
        <taxon>Araneomorphae</taxon>
        <taxon>Entelegynae</taxon>
        <taxon>Araneoidea</taxon>
        <taxon>Nephilidae</taxon>
        <taxon>Trichonephila</taxon>
        <taxon>Trichonephila inaurata</taxon>
    </lineage>
</organism>
<evidence type="ECO:0000313" key="1">
    <source>
        <dbReference type="EMBL" id="GFY76927.1"/>
    </source>
</evidence>
<proteinExistence type="predicted"/>
<reference evidence="1" key="1">
    <citation type="submission" date="2020-08" db="EMBL/GenBank/DDBJ databases">
        <title>Multicomponent nature underlies the extraordinary mechanical properties of spider dragline silk.</title>
        <authorList>
            <person name="Kono N."/>
            <person name="Nakamura H."/>
            <person name="Mori M."/>
            <person name="Yoshida Y."/>
            <person name="Ohtoshi R."/>
            <person name="Malay A.D."/>
            <person name="Moran D.A.P."/>
            <person name="Tomita M."/>
            <person name="Numata K."/>
            <person name="Arakawa K."/>
        </authorList>
    </citation>
    <scope>NUCLEOTIDE SEQUENCE</scope>
</reference>
<comment type="caution">
    <text evidence="1">The sequence shown here is derived from an EMBL/GenBank/DDBJ whole genome shotgun (WGS) entry which is preliminary data.</text>
</comment>
<dbReference type="EMBL" id="BMAV01022230">
    <property type="protein sequence ID" value="GFY76927.1"/>
    <property type="molecule type" value="Genomic_DNA"/>
</dbReference>
<protein>
    <submittedName>
        <fullName evidence="1">Uncharacterized protein</fullName>
    </submittedName>
</protein>
<dbReference type="AlphaFoldDB" id="A0A8X7CTR6"/>
<keyword evidence="2" id="KW-1185">Reference proteome</keyword>
<dbReference type="OrthoDB" id="6434963at2759"/>
<name>A0A8X7CTR6_9ARAC</name>
<dbReference type="Proteomes" id="UP000886998">
    <property type="component" value="Unassembled WGS sequence"/>
</dbReference>
<evidence type="ECO:0000313" key="2">
    <source>
        <dbReference type="Proteomes" id="UP000886998"/>
    </source>
</evidence>
<sequence>MAKGKALERKFSDIEKQISGFIMFVDTFDEDDKEVLEVLTVKLSQLEVLNIKFEEVKGEIFTSLTDADFENFDAKITTCAMSIFKLGVPHLKLILFECYSGTLVDCPNPSARDMLD</sequence>
<accession>A0A8X7CTR6</accession>
<gene>
    <name evidence="1" type="ORF">TNIN_318081</name>
</gene>